<dbReference type="InterPro" id="IPR012578">
    <property type="entry name" value="Nucl_pore_cmplx"/>
</dbReference>
<feature type="region of interest" description="Disordered" evidence="1">
    <location>
        <begin position="128"/>
        <end position="244"/>
    </location>
</feature>
<feature type="compositionally biased region" description="Polar residues" evidence="1">
    <location>
        <begin position="1"/>
        <end position="11"/>
    </location>
</feature>
<name>A0A3A2ZQP0_9EURO</name>
<proteinExistence type="predicted"/>
<gene>
    <name evidence="3" type="ORF">PHISCL_03862</name>
</gene>
<feature type="compositionally biased region" description="Polar residues" evidence="1">
    <location>
        <begin position="176"/>
        <end position="191"/>
    </location>
</feature>
<dbReference type="EMBL" id="MVGC01000105">
    <property type="protein sequence ID" value="RJE23777.1"/>
    <property type="molecule type" value="Genomic_DNA"/>
</dbReference>
<feature type="region of interest" description="Disordered" evidence="1">
    <location>
        <begin position="1"/>
        <end position="30"/>
    </location>
</feature>
<dbReference type="PANTHER" id="PTHR28003:SF1">
    <property type="entry name" value="NUCLEOPORIN POM34"/>
    <property type="match status" value="1"/>
</dbReference>
<evidence type="ECO:0000313" key="4">
    <source>
        <dbReference type="Proteomes" id="UP000266188"/>
    </source>
</evidence>
<dbReference type="GO" id="GO:0030474">
    <property type="term" value="P:spindle pole body duplication"/>
    <property type="evidence" value="ECO:0007669"/>
    <property type="project" value="TreeGrafter"/>
</dbReference>
<dbReference type="AlphaFoldDB" id="A0A3A2ZQP0"/>
<dbReference type="STRING" id="2070753.A0A3A2ZQP0"/>
<keyword evidence="2" id="KW-1133">Transmembrane helix</keyword>
<dbReference type="GO" id="GO:0006606">
    <property type="term" value="P:protein import into nucleus"/>
    <property type="evidence" value="ECO:0007669"/>
    <property type="project" value="TreeGrafter"/>
</dbReference>
<dbReference type="OrthoDB" id="429932at2759"/>
<organism evidence="3 4">
    <name type="scientific">Aspergillus sclerotialis</name>
    <dbReference type="NCBI Taxonomy" id="2070753"/>
    <lineage>
        <taxon>Eukaryota</taxon>
        <taxon>Fungi</taxon>
        <taxon>Dikarya</taxon>
        <taxon>Ascomycota</taxon>
        <taxon>Pezizomycotina</taxon>
        <taxon>Eurotiomycetes</taxon>
        <taxon>Eurotiomycetidae</taxon>
        <taxon>Eurotiales</taxon>
        <taxon>Aspergillaceae</taxon>
        <taxon>Aspergillus</taxon>
        <taxon>Aspergillus subgen. Polypaecilum</taxon>
    </lineage>
</organism>
<reference evidence="4" key="1">
    <citation type="submission" date="2017-02" db="EMBL/GenBank/DDBJ databases">
        <authorList>
            <person name="Tafer H."/>
            <person name="Lopandic K."/>
        </authorList>
    </citation>
    <scope>NUCLEOTIDE SEQUENCE [LARGE SCALE GENOMIC DNA]</scope>
    <source>
        <strain evidence="4">CBS 366.77</strain>
    </source>
</reference>
<sequence>MATQSVPSTPKLSAVPTPMPDESRTPGKWRHPQLNEIVKRQNAATFGDRNMKSLVWNSLALVMTWVFGSTLNAYLHGLQTLIQYPTYPDLLPIIAQLFFIINIGFALYPLFRPKDDLSDIPLTPTQRSLLGLDPSVTPPPTPGSSYVTPPRYRLSRSASPASRSTSPFSPSASLSGNKASGGTSFSPSNSPLLYKAVSNGSKEPGRRQSFGSSPLGRNSPVWEPFRESSIGPATPSPTPASKRTSIAMSNKWLYERSRRLSTSQGGF</sequence>
<feature type="compositionally biased region" description="Low complexity" evidence="1">
    <location>
        <begin position="143"/>
        <end position="175"/>
    </location>
</feature>
<keyword evidence="2" id="KW-0472">Membrane</keyword>
<dbReference type="GO" id="GO:0005640">
    <property type="term" value="C:nuclear outer membrane"/>
    <property type="evidence" value="ECO:0007669"/>
    <property type="project" value="TreeGrafter"/>
</dbReference>
<evidence type="ECO:0000313" key="3">
    <source>
        <dbReference type="EMBL" id="RJE23777.1"/>
    </source>
</evidence>
<dbReference type="PANTHER" id="PTHR28003">
    <property type="entry name" value="NUCLEOPORIN POM34"/>
    <property type="match status" value="1"/>
</dbReference>
<keyword evidence="2" id="KW-0812">Transmembrane</keyword>
<evidence type="ECO:0000256" key="1">
    <source>
        <dbReference type="SAM" id="MobiDB-lite"/>
    </source>
</evidence>
<comment type="caution">
    <text evidence="3">The sequence shown here is derived from an EMBL/GenBank/DDBJ whole genome shotgun (WGS) entry which is preliminary data.</text>
</comment>
<evidence type="ECO:0000256" key="2">
    <source>
        <dbReference type="SAM" id="Phobius"/>
    </source>
</evidence>
<accession>A0A3A2ZQP0</accession>
<keyword evidence="4" id="KW-1185">Reference proteome</keyword>
<dbReference type="GO" id="GO:0070762">
    <property type="term" value="C:nuclear pore transmembrane ring"/>
    <property type="evidence" value="ECO:0007669"/>
    <property type="project" value="TreeGrafter"/>
</dbReference>
<feature type="transmembrane region" description="Helical" evidence="2">
    <location>
        <begin position="90"/>
        <end position="111"/>
    </location>
</feature>
<protein>
    <submittedName>
        <fullName evidence="3">Nuclear pore complex component</fullName>
    </submittedName>
</protein>
<feature type="transmembrane region" description="Helical" evidence="2">
    <location>
        <begin position="54"/>
        <end position="75"/>
    </location>
</feature>
<dbReference type="Pfam" id="PF08058">
    <property type="entry name" value="NPCC"/>
    <property type="match status" value="1"/>
</dbReference>
<dbReference type="Proteomes" id="UP000266188">
    <property type="component" value="Unassembled WGS sequence"/>
</dbReference>